<dbReference type="EMBL" id="NVUL01000114">
    <property type="protein sequence ID" value="PCI73829.1"/>
    <property type="molecule type" value="Genomic_DNA"/>
</dbReference>
<accession>A0A2A4WVC9</accession>
<dbReference type="Pfam" id="PF06439">
    <property type="entry name" value="3keto-disac_hyd"/>
    <property type="match status" value="1"/>
</dbReference>
<evidence type="ECO:0000256" key="1">
    <source>
        <dbReference type="SAM" id="SignalP"/>
    </source>
</evidence>
<proteinExistence type="predicted"/>
<evidence type="ECO:0000313" key="4">
    <source>
        <dbReference type="Proteomes" id="UP000218767"/>
    </source>
</evidence>
<dbReference type="AlphaFoldDB" id="A0A2A4WVC9"/>
<name>A0A2A4WVC9_9GAMM</name>
<feature type="signal peptide" evidence="1">
    <location>
        <begin position="1"/>
        <end position="23"/>
    </location>
</feature>
<keyword evidence="1" id="KW-0732">Signal</keyword>
<sequence length="196" mass="21501">MSRIIILVLMGFSATVALSSAIAADNDWVTLIDGTEGMENFNIVGDANWTAQDNAIQATEGSGASWLVSKESYSDFSLRVEFWASNDSNSGIYMRCEDENRITDRTCYEANVYDQRGDPSFGTGAIVHIAPVDEPRPTAGNSWNVFVITLDGDHLVVELNGKRTVDVHDDLLASGPIALQWARGALRFRKVAIREL</sequence>
<comment type="caution">
    <text evidence="3">The sequence shown here is derived from an EMBL/GenBank/DDBJ whole genome shotgun (WGS) entry which is preliminary data.</text>
</comment>
<dbReference type="Proteomes" id="UP000218767">
    <property type="component" value="Unassembled WGS sequence"/>
</dbReference>
<dbReference type="Gene3D" id="2.60.120.560">
    <property type="entry name" value="Exo-inulinase, domain 1"/>
    <property type="match status" value="1"/>
</dbReference>
<dbReference type="InterPro" id="IPR010496">
    <property type="entry name" value="AL/BT2_dom"/>
</dbReference>
<organism evidence="3 4">
    <name type="scientific">SAR86 cluster bacterium</name>
    <dbReference type="NCBI Taxonomy" id="2030880"/>
    <lineage>
        <taxon>Bacteria</taxon>
        <taxon>Pseudomonadati</taxon>
        <taxon>Pseudomonadota</taxon>
        <taxon>Gammaproteobacteria</taxon>
        <taxon>SAR86 cluster</taxon>
    </lineage>
</organism>
<evidence type="ECO:0000259" key="2">
    <source>
        <dbReference type="Pfam" id="PF06439"/>
    </source>
</evidence>
<gene>
    <name evidence="3" type="ORF">COB20_15825</name>
</gene>
<dbReference type="GO" id="GO:0016787">
    <property type="term" value="F:hydrolase activity"/>
    <property type="evidence" value="ECO:0007669"/>
    <property type="project" value="InterPro"/>
</dbReference>
<feature type="domain" description="3-keto-alpha-glucoside-1,2-lyase/3-keto-2-hydroxy-glucal hydratase" evidence="2">
    <location>
        <begin position="27"/>
        <end position="194"/>
    </location>
</feature>
<protein>
    <recommendedName>
        <fullName evidence="2">3-keto-alpha-glucoside-1,2-lyase/3-keto-2-hydroxy-glucal hydratase domain-containing protein</fullName>
    </recommendedName>
</protein>
<feature type="chain" id="PRO_5013218214" description="3-keto-alpha-glucoside-1,2-lyase/3-keto-2-hydroxy-glucal hydratase domain-containing protein" evidence="1">
    <location>
        <begin position="24"/>
        <end position="196"/>
    </location>
</feature>
<evidence type="ECO:0000313" key="3">
    <source>
        <dbReference type="EMBL" id="PCI73829.1"/>
    </source>
</evidence>
<reference evidence="4" key="1">
    <citation type="submission" date="2017-08" db="EMBL/GenBank/DDBJ databases">
        <title>A dynamic microbial community with high functional redundancy inhabits the cold, oxic subseafloor aquifer.</title>
        <authorList>
            <person name="Tully B.J."/>
            <person name="Wheat C.G."/>
            <person name="Glazer B.T."/>
            <person name="Huber J.A."/>
        </authorList>
    </citation>
    <scope>NUCLEOTIDE SEQUENCE [LARGE SCALE GENOMIC DNA]</scope>
</reference>